<dbReference type="OrthoDB" id="9810336at2"/>
<evidence type="ECO:0000256" key="2">
    <source>
        <dbReference type="ARBA" id="ARBA00022692"/>
    </source>
</evidence>
<keyword evidence="8" id="KW-1185">Reference proteome</keyword>
<dbReference type="KEGG" id="paqt:E8L99_03970"/>
<sequence>MILDGITHMGAWGWIALAAVLVIAEMLAGGYFLLWLGSAAVATGLIFLAWPAAGWQAQISVFAVLSLASVAAWFSFARNTKPTSSDQPDLNERLSSLVGREFLLEEPIQAGRGRVRIADSVWSVAGPDCASGTRVTVRAVDGATLVVTPA</sequence>
<dbReference type="Pfam" id="PF01957">
    <property type="entry name" value="NfeD"/>
    <property type="match status" value="1"/>
</dbReference>
<comment type="subcellular location">
    <subcellularLocation>
        <location evidence="1">Membrane</location>
        <topology evidence="1">Multi-pass membrane protein</topology>
    </subcellularLocation>
</comment>
<dbReference type="PANTHER" id="PTHR33507:SF3">
    <property type="entry name" value="INNER MEMBRANE PROTEIN YBBJ"/>
    <property type="match status" value="1"/>
</dbReference>
<evidence type="ECO:0000256" key="1">
    <source>
        <dbReference type="ARBA" id="ARBA00004141"/>
    </source>
</evidence>
<keyword evidence="2 5" id="KW-0812">Transmembrane</keyword>
<evidence type="ECO:0000256" key="3">
    <source>
        <dbReference type="ARBA" id="ARBA00022989"/>
    </source>
</evidence>
<dbReference type="EMBL" id="CP039865">
    <property type="protein sequence ID" value="QCK84992.1"/>
    <property type="molecule type" value="Genomic_DNA"/>
</dbReference>
<dbReference type="GO" id="GO:0005886">
    <property type="term" value="C:plasma membrane"/>
    <property type="evidence" value="ECO:0007669"/>
    <property type="project" value="TreeGrafter"/>
</dbReference>
<protein>
    <submittedName>
        <fullName evidence="7">NfeD family protein</fullName>
    </submittedName>
</protein>
<dbReference type="InterPro" id="IPR012340">
    <property type="entry name" value="NA-bd_OB-fold"/>
</dbReference>
<evidence type="ECO:0000313" key="7">
    <source>
        <dbReference type="EMBL" id="QCK84992.1"/>
    </source>
</evidence>
<keyword evidence="4 5" id="KW-0472">Membrane</keyword>
<dbReference type="AlphaFoldDB" id="A0A4D7QL24"/>
<dbReference type="Proteomes" id="UP000298588">
    <property type="component" value="Chromosome"/>
</dbReference>
<dbReference type="Gene3D" id="2.40.50.140">
    <property type="entry name" value="Nucleic acid-binding proteins"/>
    <property type="match status" value="1"/>
</dbReference>
<gene>
    <name evidence="7" type="ORF">E8L99_03970</name>
</gene>
<feature type="transmembrane region" description="Helical" evidence="5">
    <location>
        <begin position="31"/>
        <end position="53"/>
    </location>
</feature>
<name>A0A4D7QL24_9HYPH</name>
<evidence type="ECO:0000256" key="5">
    <source>
        <dbReference type="SAM" id="Phobius"/>
    </source>
</evidence>
<organism evidence="7 8">
    <name type="scientific">Phreatobacter aquaticus</name>
    <dbReference type="NCBI Taxonomy" id="2570229"/>
    <lineage>
        <taxon>Bacteria</taxon>
        <taxon>Pseudomonadati</taxon>
        <taxon>Pseudomonadota</taxon>
        <taxon>Alphaproteobacteria</taxon>
        <taxon>Hyphomicrobiales</taxon>
        <taxon>Phreatobacteraceae</taxon>
        <taxon>Phreatobacter</taxon>
    </lineage>
</organism>
<dbReference type="PANTHER" id="PTHR33507">
    <property type="entry name" value="INNER MEMBRANE PROTEIN YBBJ"/>
    <property type="match status" value="1"/>
</dbReference>
<accession>A0A4D7QL24</accession>
<evidence type="ECO:0000313" key="8">
    <source>
        <dbReference type="Proteomes" id="UP000298588"/>
    </source>
</evidence>
<proteinExistence type="predicted"/>
<feature type="transmembrane region" description="Helical" evidence="5">
    <location>
        <begin position="6"/>
        <end position="24"/>
    </location>
</feature>
<reference evidence="7 8" key="1">
    <citation type="submission" date="2019-04" db="EMBL/GenBank/DDBJ databases">
        <title>Phreatobacter aquaticus sp. nov.</title>
        <authorList>
            <person name="Choi A."/>
            <person name="Baek K."/>
        </authorList>
    </citation>
    <scope>NUCLEOTIDE SEQUENCE [LARGE SCALE GENOMIC DNA]</scope>
    <source>
        <strain evidence="7 8">NMCR1094</strain>
    </source>
</reference>
<dbReference type="RefSeq" id="WP_137098326.1">
    <property type="nucleotide sequence ID" value="NZ_CP039865.1"/>
</dbReference>
<dbReference type="InterPro" id="IPR052165">
    <property type="entry name" value="Membrane_assoc_protease"/>
</dbReference>
<dbReference type="InterPro" id="IPR002810">
    <property type="entry name" value="NfeD-like_C"/>
</dbReference>
<feature type="transmembrane region" description="Helical" evidence="5">
    <location>
        <begin position="59"/>
        <end position="77"/>
    </location>
</feature>
<keyword evidence="3 5" id="KW-1133">Transmembrane helix</keyword>
<evidence type="ECO:0000259" key="6">
    <source>
        <dbReference type="Pfam" id="PF01957"/>
    </source>
</evidence>
<feature type="domain" description="NfeD-like C-terminal" evidence="6">
    <location>
        <begin position="96"/>
        <end position="149"/>
    </location>
</feature>
<evidence type="ECO:0000256" key="4">
    <source>
        <dbReference type="ARBA" id="ARBA00023136"/>
    </source>
</evidence>